<dbReference type="PANTHER" id="PTHR37817">
    <property type="entry name" value="N-ACETYLTRANSFERASE EIS"/>
    <property type="match status" value="1"/>
</dbReference>
<accession>A0A1I6HB26</accession>
<dbReference type="InterPro" id="IPR000182">
    <property type="entry name" value="GNAT_dom"/>
</dbReference>
<dbReference type="Gene3D" id="3.40.630.30">
    <property type="match status" value="1"/>
</dbReference>
<evidence type="ECO:0000313" key="2">
    <source>
        <dbReference type="EMBL" id="SFR51574.1"/>
    </source>
</evidence>
<dbReference type="GO" id="GO:0030649">
    <property type="term" value="P:aminoglycoside antibiotic catabolic process"/>
    <property type="evidence" value="ECO:0007669"/>
    <property type="project" value="TreeGrafter"/>
</dbReference>
<proteinExistence type="predicted"/>
<gene>
    <name evidence="2" type="ORF">SAMN04488005_2450</name>
</gene>
<evidence type="ECO:0000313" key="3">
    <source>
        <dbReference type="Proteomes" id="UP000199478"/>
    </source>
</evidence>
<evidence type="ECO:0000259" key="1">
    <source>
        <dbReference type="PROSITE" id="PS51186"/>
    </source>
</evidence>
<protein>
    <submittedName>
        <fullName evidence="2">Predicted N-acetyltransferase YhbS</fullName>
    </submittedName>
</protein>
<feature type="domain" description="N-acetyltransferase" evidence="1">
    <location>
        <begin position="1"/>
        <end position="147"/>
    </location>
</feature>
<dbReference type="PROSITE" id="PS51186">
    <property type="entry name" value="GNAT"/>
    <property type="match status" value="1"/>
</dbReference>
<reference evidence="3" key="1">
    <citation type="submission" date="2016-10" db="EMBL/GenBank/DDBJ databases">
        <authorList>
            <person name="Varghese N."/>
            <person name="Submissions S."/>
        </authorList>
    </citation>
    <scope>NUCLEOTIDE SEQUENCE [LARGE SCALE GENOMIC DNA]</scope>
    <source>
        <strain evidence="3">DSM 26879</strain>
    </source>
</reference>
<dbReference type="CDD" id="cd04301">
    <property type="entry name" value="NAT_SF"/>
    <property type="match status" value="1"/>
</dbReference>
<dbReference type="OrthoDB" id="7869205at2"/>
<dbReference type="Pfam" id="PF13527">
    <property type="entry name" value="Acetyltransf_9"/>
    <property type="match status" value="1"/>
</dbReference>
<dbReference type="STRING" id="390270.SAMN04488005_2450"/>
<dbReference type="InterPro" id="IPR051554">
    <property type="entry name" value="Acetyltransferase_Eis"/>
</dbReference>
<name>A0A1I6HB26_9RHOB</name>
<dbReference type="Proteomes" id="UP000199478">
    <property type="component" value="Unassembled WGS sequence"/>
</dbReference>
<organism evidence="2 3">
    <name type="scientific">Yoonia tamlensis</name>
    <dbReference type="NCBI Taxonomy" id="390270"/>
    <lineage>
        <taxon>Bacteria</taxon>
        <taxon>Pseudomonadati</taxon>
        <taxon>Pseudomonadota</taxon>
        <taxon>Alphaproteobacteria</taxon>
        <taxon>Rhodobacterales</taxon>
        <taxon>Paracoccaceae</taxon>
        <taxon>Yoonia</taxon>
    </lineage>
</organism>
<sequence length="175" mass="19085">MDIEIVNEIDLSPAQDQEIAALLHEAFGAEFGGRSFFQQRHHLRLIARIDGKMAGHVALTYRVIGQGGKMIPILGLAEVATDKTYRGQGVARTLVTKSLDIASDSPAEFALLFGDPAHYHRYGFQAAVNSLRSLDLENGVSKGIKIGPDDSFMVVATGQTTWDPQAEVDLMGRKF</sequence>
<keyword evidence="3" id="KW-1185">Reference proteome</keyword>
<dbReference type="PANTHER" id="PTHR37817:SF1">
    <property type="entry name" value="N-ACETYLTRANSFERASE EIS"/>
    <property type="match status" value="1"/>
</dbReference>
<dbReference type="GO" id="GO:0034069">
    <property type="term" value="F:aminoglycoside N-acetyltransferase activity"/>
    <property type="evidence" value="ECO:0007669"/>
    <property type="project" value="TreeGrafter"/>
</dbReference>
<dbReference type="RefSeq" id="WP_090200687.1">
    <property type="nucleotide sequence ID" value="NZ_FOYP01000002.1"/>
</dbReference>
<keyword evidence="2" id="KW-0808">Transferase</keyword>
<dbReference type="EMBL" id="FOYP01000002">
    <property type="protein sequence ID" value="SFR51574.1"/>
    <property type="molecule type" value="Genomic_DNA"/>
</dbReference>
<dbReference type="SUPFAM" id="SSF55729">
    <property type="entry name" value="Acyl-CoA N-acyltransferases (Nat)"/>
    <property type="match status" value="1"/>
</dbReference>
<dbReference type="InterPro" id="IPR016181">
    <property type="entry name" value="Acyl_CoA_acyltransferase"/>
</dbReference>
<dbReference type="AlphaFoldDB" id="A0A1I6HB26"/>